<protein>
    <recommendedName>
        <fullName evidence="4">Serine/threonine protein kinase</fullName>
    </recommendedName>
</protein>
<evidence type="ECO:0000313" key="3">
    <source>
        <dbReference type="EMBL" id="WOC11213.1"/>
    </source>
</evidence>
<dbReference type="RefSeq" id="WP_420040542.1">
    <property type="nucleotide sequence ID" value="NZ_CP128986.1"/>
</dbReference>
<dbReference type="EMBL" id="CP128986">
    <property type="protein sequence ID" value="WOC11213.1"/>
    <property type="molecule type" value="Genomic_DNA"/>
</dbReference>
<organism evidence="3">
    <name type="scientific">Gordonia sp. MP11Mi</name>
    <dbReference type="NCBI Taxonomy" id="3022769"/>
    <lineage>
        <taxon>Bacteria</taxon>
        <taxon>Bacillati</taxon>
        <taxon>Actinomycetota</taxon>
        <taxon>Actinomycetes</taxon>
        <taxon>Mycobacteriales</taxon>
        <taxon>Gordoniaceae</taxon>
        <taxon>Gordonia</taxon>
    </lineage>
</organism>
<keyword evidence="2" id="KW-0472">Membrane</keyword>
<accession>A0AA97GSJ6</accession>
<reference evidence="3" key="1">
    <citation type="submission" date="2023-06" db="EMBL/GenBank/DDBJ databases">
        <title>Gordonia sp. nov. and Pseudochrobactrum sp. nov., two species isolated from the burying beetle Nicrophorus vespilloides.</title>
        <authorList>
            <person name="Poehlein A."/>
            <person name="Guzman J."/>
            <person name="Daniel R."/>
            <person name="Vilcinskas A."/>
        </authorList>
    </citation>
    <scope>NUCLEOTIDE SEQUENCE</scope>
    <source>
        <strain evidence="3">MP11Mi</strain>
    </source>
</reference>
<feature type="compositionally biased region" description="Low complexity" evidence="1">
    <location>
        <begin position="49"/>
        <end position="81"/>
    </location>
</feature>
<name>A0AA97GSJ6_9ACTN</name>
<evidence type="ECO:0000256" key="1">
    <source>
        <dbReference type="SAM" id="MobiDB-lite"/>
    </source>
</evidence>
<proteinExistence type="predicted"/>
<keyword evidence="2" id="KW-0812">Transmembrane</keyword>
<gene>
    <name evidence="3" type="ORF">MP11Mi_02800</name>
</gene>
<sequence length="205" mass="21036">MTYPTPPQGPQRSPWASPAVIVAIIVGVLVLIGGVTGALVYANSQSDETATAGSSSESASPKPEQSGSTVTVTQQPTQGPTAQDRAPTVAPPPTTSHSWPTVSGADWQGFAGSSARCNADDAAVFIGYTDRSQIVVCQVGSQVGRNYYKGSADGGSIEIDYPTRSGNTFTAVNGGTSYEVSTSALVITVPGDSPHVESMIQAWVD</sequence>
<feature type="region of interest" description="Disordered" evidence="1">
    <location>
        <begin position="49"/>
        <end position="103"/>
    </location>
</feature>
<feature type="transmembrane region" description="Helical" evidence="2">
    <location>
        <begin position="20"/>
        <end position="42"/>
    </location>
</feature>
<dbReference type="AlphaFoldDB" id="A0AA97GSJ6"/>
<evidence type="ECO:0000256" key="2">
    <source>
        <dbReference type="SAM" id="Phobius"/>
    </source>
</evidence>
<evidence type="ECO:0008006" key="4">
    <source>
        <dbReference type="Google" id="ProtNLM"/>
    </source>
</evidence>
<keyword evidence="2" id="KW-1133">Transmembrane helix</keyword>